<dbReference type="Proteomes" id="UP001321018">
    <property type="component" value="Unassembled WGS sequence"/>
</dbReference>
<gene>
    <name evidence="2" type="ORF">OB955_10680</name>
    <name evidence="1" type="ORF">OB960_09215</name>
</gene>
<reference evidence="1 3" key="1">
    <citation type="submission" date="2022-09" db="EMBL/GenBank/DDBJ databases">
        <title>Enrichment on poylsaccharides allowed isolation of novel metabolic and taxonomic groups of Haloarchaea.</title>
        <authorList>
            <person name="Sorokin D.Y."/>
            <person name="Elcheninov A.G."/>
            <person name="Khizhniak T.V."/>
            <person name="Kolganova T.V."/>
            <person name="Kublanov I.V."/>
        </authorList>
    </citation>
    <scope>NUCLEOTIDE SEQUENCE</scope>
    <source>
        <strain evidence="2 3">AArc-m2/3/4</strain>
        <strain evidence="1">AArc-xg1-1</strain>
    </source>
</reference>
<dbReference type="RefSeq" id="WP_338003416.1">
    <property type="nucleotide sequence ID" value="NZ_JAOPKA010000004.1"/>
</dbReference>
<comment type="caution">
    <text evidence="1">The sequence shown here is derived from an EMBL/GenBank/DDBJ whole genome shotgun (WGS) entry which is preliminary data.</text>
</comment>
<name>A0AAP2YZD7_9EURY</name>
<dbReference type="AlphaFoldDB" id="A0AAP2YZD7"/>
<accession>A0AAP2YZD7</accession>
<protein>
    <submittedName>
        <fullName evidence="1">Uncharacterized protein</fullName>
    </submittedName>
</protein>
<evidence type="ECO:0000313" key="1">
    <source>
        <dbReference type="EMBL" id="MCU4741580.1"/>
    </source>
</evidence>
<dbReference type="EMBL" id="JAOPKA010000004">
    <property type="protein sequence ID" value="MCU4741580.1"/>
    <property type="molecule type" value="Genomic_DNA"/>
</dbReference>
<evidence type="ECO:0000313" key="2">
    <source>
        <dbReference type="EMBL" id="MCU4973207.1"/>
    </source>
</evidence>
<proteinExistence type="predicted"/>
<keyword evidence="3" id="KW-1185">Reference proteome</keyword>
<dbReference type="EMBL" id="JAOPKB010000005">
    <property type="protein sequence ID" value="MCU4973207.1"/>
    <property type="molecule type" value="Genomic_DNA"/>
</dbReference>
<organism evidence="1 4">
    <name type="scientific">Natronoglomus mannanivorans</name>
    <dbReference type="NCBI Taxonomy" id="2979990"/>
    <lineage>
        <taxon>Archaea</taxon>
        <taxon>Methanobacteriati</taxon>
        <taxon>Methanobacteriota</taxon>
        <taxon>Stenosarchaea group</taxon>
        <taxon>Halobacteria</taxon>
        <taxon>Halobacteriales</taxon>
        <taxon>Natrialbaceae</taxon>
        <taxon>Natronoglomus</taxon>
    </lineage>
</organism>
<evidence type="ECO:0000313" key="4">
    <source>
        <dbReference type="Proteomes" id="UP001321018"/>
    </source>
</evidence>
<evidence type="ECO:0000313" key="3">
    <source>
        <dbReference type="Proteomes" id="UP001320972"/>
    </source>
</evidence>
<sequence length="83" mass="9220">MTAGFSVDSRLVESVSELVVGDGLYAESSDSAYWVTEITPKQISLESIDDAPCTWQRDTLNASFESNSWVRQSRVALERTDSK</sequence>
<dbReference type="Proteomes" id="UP001320972">
    <property type="component" value="Unassembled WGS sequence"/>
</dbReference>